<dbReference type="EMBL" id="JACEIK010000681">
    <property type="protein sequence ID" value="MCD7460838.1"/>
    <property type="molecule type" value="Genomic_DNA"/>
</dbReference>
<comment type="caution">
    <text evidence="1">The sequence shown here is derived from an EMBL/GenBank/DDBJ whole genome shotgun (WGS) entry which is preliminary data.</text>
</comment>
<evidence type="ECO:0000313" key="1">
    <source>
        <dbReference type="EMBL" id="MCD7460838.1"/>
    </source>
</evidence>
<organism evidence="1 2">
    <name type="scientific">Datura stramonium</name>
    <name type="common">Jimsonweed</name>
    <name type="synonym">Common thornapple</name>
    <dbReference type="NCBI Taxonomy" id="4076"/>
    <lineage>
        <taxon>Eukaryota</taxon>
        <taxon>Viridiplantae</taxon>
        <taxon>Streptophyta</taxon>
        <taxon>Embryophyta</taxon>
        <taxon>Tracheophyta</taxon>
        <taxon>Spermatophyta</taxon>
        <taxon>Magnoliopsida</taxon>
        <taxon>eudicotyledons</taxon>
        <taxon>Gunneridae</taxon>
        <taxon>Pentapetalae</taxon>
        <taxon>asterids</taxon>
        <taxon>lamiids</taxon>
        <taxon>Solanales</taxon>
        <taxon>Solanaceae</taxon>
        <taxon>Solanoideae</taxon>
        <taxon>Datureae</taxon>
        <taxon>Datura</taxon>
    </lineage>
</organism>
<keyword evidence="2" id="KW-1185">Reference proteome</keyword>
<accession>A0ABS8SPL2</accession>
<proteinExistence type="predicted"/>
<sequence>MAGWGGLKKKETCADVAVMWPMLVMTQTVSTNAKTDICFSDPVNPGPYCDDAKPYCYDECLHRWGPNLVDVDCLIKNGKKVCV</sequence>
<name>A0ABS8SPL2_DATST</name>
<reference evidence="1 2" key="1">
    <citation type="journal article" date="2021" name="BMC Genomics">
        <title>Datura genome reveals duplications of psychoactive alkaloid biosynthetic genes and high mutation rate following tissue culture.</title>
        <authorList>
            <person name="Rajewski A."/>
            <person name="Carter-House D."/>
            <person name="Stajich J."/>
            <person name="Litt A."/>
        </authorList>
    </citation>
    <scope>NUCLEOTIDE SEQUENCE [LARGE SCALE GENOMIC DNA]</scope>
    <source>
        <strain evidence="1">AR-01</strain>
    </source>
</reference>
<protein>
    <submittedName>
        <fullName evidence="1">Uncharacterized protein</fullName>
    </submittedName>
</protein>
<gene>
    <name evidence="1" type="ORF">HAX54_044570</name>
</gene>
<evidence type="ECO:0000313" key="2">
    <source>
        <dbReference type="Proteomes" id="UP000823775"/>
    </source>
</evidence>
<dbReference type="Proteomes" id="UP000823775">
    <property type="component" value="Unassembled WGS sequence"/>
</dbReference>